<dbReference type="InterPro" id="IPR011009">
    <property type="entry name" value="Kinase-like_dom_sf"/>
</dbReference>
<gene>
    <name evidence="2" type="ORF">N7460_008231</name>
</gene>
<comment type="caution">
    <text evidence="2">The sequence shown here is derived from an EMBL/GenBank/DDBJ whole genome shotgun (WGS) entry which is preliminary data.</text>
</comment>
<reference evidence="2" key="1">
    <citation type="journal article" date="2023" name="IMA Fungus">
        <title>Comparative genomic study of the Penicillium genus elucidates a diverse pangenome and 15 lateral gene transfer events.</title>
        <authorList>
            <person name="Petersen C."/>
            <person name="Sorensen T."/>
            <person name="Nielsen M.R."/>
            <person name="Sondergaard T.E."/>
            <person name="Sorensen J.L."/>
            <person name="Fitzpatrick D.A."/>
            <person name="Frisvad J.C."/>
            <person name="Nielsen K.L."/>
        </authorList>
    </citation>
    <scope>NUCLEOTIDE SEQUENCE</scope>
    <source>
        <strain evidence="2">IBT 15450</strain>
    </source>
</reference>
<feature type="region of interest" description="Disordered" evidence="1">
    <location>
        <begin position="204"/>
        <end position="255"/>
    </location>
</feature>
<dbReference type="Gene3D" id="1.10.510.10">
    <property type="entry name" value="Transferase(Phosphotransferase) domain 1"/>
    <property type="match status" value="1"/>
</dbReference>
<feature type="region of interest" description="Disordered" evidence="1">
    <location>
        <begin position="430"/>
        <end position="521"/>
    </location>
</feature>
<name>A0AAD6I9H6_PENCN</name>
<evidence type="ECO:0008006" key="4">
    <source>
        <dbReference type="Google" id="ProtNLM"/>
    </source>
</evidence>
<organism evidence="2 3">
    <name type="scientific">Penicillium canescens</name>
    <dbReference type="NCBI Taxonomy" id="5083"/>
    <lineage>
        <taxon>Eukaryota</taxon>
        <taxon>Fungi</taxon>
        <taxon>Dikarya</taxon>
        <taxon>Ascomycota</taxon>
        <taxon>Pezizomycotina</taxon>
        <taxon>Eurotiomycetes</taxon>
        <taxon>Eurotiomycetidae</taxon>
        <taxon>Eurotiales</taxon>
        <taxon>Aspergillaceae</taxon>
        <taxon>Penicillium</taxon>
    </lineage>
</organism>
<dbReference type="SUPFAM" id="SSF56112">
    <property type="entry name" value="Protein kinase-like (PK-like)"/>
    <property type="match status" value="1"/>
</dbReference>
<dbReference type="EMBL" id="JAQJZL010000009">
    <property type="protein sequence ID" value="KAJ6038460.1"/>
    <property type="molecule type" value="Genomic_DNA"/>
</dbReference>
<sequence>MEETIAELRRQLEEERQAREKERKAREEAERREEEEKKAREQAERREEEEKRAREEAELRVQPNTLFRLLDRCHNSLSQAIRVETDATLTTQGDATDPVNRLYPQRIVPWLDFPQLQEQIWGKFDRTGAFTSRPLFPSDTQIDYVVTNTQNKPIYSEASLRNFERDTVDNFVEKVIKALRDDEPLRNEFGIQGQVTFYDRANPSETSLENSLEEMNLQDARTPQRPANTRRGKGGGRGRGAPQRQKSAGTARRRNRRADQFCVHIVANERQKPVYAVEFKAPHKVTIPELVAGLHQMDLARDVIDQEGDTFEFYATCLVAAVVTQIFSYMIDSGVQYGYICTGEAFVFLHIPKDDPTVVQYFMCIPNQDVQADDELCLHRTAIGQVLAFTLQALAAEAPSQEWHDAAHDKLKTWEVEYLDVLRKIPETLRKDPPASNYRPSHWKLEPKTHNTRSRARCKPGMSTPKHSSTEGSGSDEESHSPSIAAAARSRSSRGRGNNRQSTKESESTRAGRDNKQTSRKDVQFTRPYCTIACICGMVNRDPLDKECPNWELHGGQRHSMGPQEFTRRLHRQLARNRNHGFEQLHVCGRTGYLVKATLLSHGYTVIIKATTADKQHLIQAEADNYRYLRSLQGKQIPVCLGTITPRVSYWYHGQLMAQMMILSWSGTRLQHVINDENSRFFHQERDKALTVLRSYGIVHGDSEWRNMLWDDLGGRLFVIDLEDVKWLKRPRTLEPISSNARRGHRIGNGETGKASYPGRLLYAHEGPQTHGPLR</sequence>
<feature type="compositionally biased region" description="Basic and acidic residues" evidence="1">
    <location>
        <begin position="502"/>
        <end position="521"/>
    </location>
</feature>
<feature type="region of interest" description="Disordered" evidence="1">
    <location>
        <begin position="1"/>
        <end position="57"/>
    </location>
</feature>
<proteinExistence type="predicted"/>
<dbReference type="AlphaFoldDB" id="A0AAD6I9H6"/>
<dbReference type="Proteomes" id="UP001219568">
    <property type="component" value="Unassembled WGS sequence"/>
</dbReference>
<reference evidence="2" key="2">
    <citation type="submission" date="2023-01" db="EMBL/GenBank/DDBJ databases">
        <authorList>
            <person name="Petersen C."/>
        </authorList>
    </citation>
    <scope>NUCLEOTIDE SEQUENCE</scope>
    <source>
        <strain evidence="2">IBT 15450</strain>
    </source>
</reference>
<evidence type="ECO:0000313" key="2">
    <source>
        <dbReference type="EMBL" id="KAJ6038460.1"/>
    </source>
</evidence>
<evidence type="ECO:0000313" key="3">
    <source>
        <dbReference type="Proteomes" id="UP001219568"/>
    </source>
</evidence>
<keyword evidence="3" id="KW-1185">Reference proteome</keyword>
<accession>A0AAD6I9H6</accession>
<evidence type="ECO:0000256" key="1">
    <source>
        <dbReference type="SAM" id="MobiDB-lite"/>
    </source>
</evidence>
<protein>
    <recommendedName>
        <fullName evidence="4">Protein kinase domain-containing protein</fullName>
    </recommendedName>
</protein>
<feature type="compositionally biased region" description="Low complexity" evidence="1">
    <location>
        <begin position="481"/>
        <end position="500"/>
    </location>
</feature>